<feature type="domain" description="Beta-lactamase-related" evidence="6">
    <location>
        <begin position="599"/>
        <end position="960"/>
    </location>
</feature>
<dbReference type="PANTHER" id="PTHR30480:SF13">
    <property type="entry name" value="BETA-HEXOSAMINIDASE"/>
    <property type="match status" value="1"/>
</dbReference>
<dbReference type="RefSeq" id="WP_015028223.1">
    <property type="nucleotide sequence ID" value="NC_018748.1"/>
</dbReference>
<dbReference type="SUPFAM" id="SSF51445">
    <property type="entry name" value="(Trans)glycosidases"/>
    <property type="match status" value="1"/>
</dbReference>
<dbReference type="InterPro" id="IPR019800">
    <property type="entry name" value="Glyco_hydro_3_AS"/>
</dbReference>
<dbReference type="PANTHER" id="PTHR30480">
    <property type="entry name" value="BETA-HEXOSAMINIDASE-RELATED"/>
    <property type="match status" value="1"/>
</dbReference>
<keyword evidence="9" id="KW-1185">Reference proteome</keyword>
<dbReference type="PROSITE" id="PS00775">
    <property type="entry name" value="GLYCOSYL_HYDROL_F3"/>
    <property type="match status" value="1"/>
</dbReference>
<dbReference type="InterPro" id="IPR017853">
    <property type="entry name" value="GH"/>
</dbReference>
<evidence type="ECO:0000256" key="5">
    <source>
        <dbReference type="ARBA" id="ARBA00023295"/>
    </source>
</evidence>
<dbReference type="InterPro" id="IPR050226">
    <property type="entry name" value="NagZ_Beta-hexosaminidase"/>
</dbReference>
<dbReference type="InterPro" id="IPR012338">
    <property type="entry name" value="Beta-lactam/transpept-like"/>
</dbReference>
<evidence type="ECO:0000256" key="3">
    <source>
        <dbReference type="ARBA" id="ARBA00012663"/>
    </source>
</evidence>
<evidence type="ECO:0000256" key="2">
    <source>
        <dbReference type="ARBA" id="ARBA00005336"/>
    </source>
</evidence>
<dbReference type="InterPro" id="IPR036881">
    <property type="entry name" value="Glyco_hydro_3_C_sf"/>
</dbReference>
<evidence type="ECO:0000313" key="9">
    <source>
        <dbReference type="Proteomes" id="UP000002875"/>
    </source>
</evidence>
<dbReference type="Gene3D" id="3.40.50.1700">
    <property type="entry name" value="Glycoside hydrolase family 3 C-terminal domain"/>
    <property type="match status" value="1"/>
</dbReference>
<dbReference type="EMBL" id="CP002961">
    <property type="protein sequence ID" value="AFK02523.1"/>
    <property type="molecule type" value="Genomic_DNA"/>
</dbReference>
<protein>
    <recommendedName>
        <fullName evidence="3">beta-N-acetylhexosaminidase</fullName>
        <ecNumber evidence="3">3.2.1.52</ecNumber>
    </recommendedName>
</protein>
<feature type="domain" description="Glycoside hydrolase family 3 N-terminal" evidence="7">
    <location>
        <begin position="51"/>
        <end position="366"/>
    </location>
</feature>
<evidence type="ECO:0000256" key="1">
    <source>
        <dbReference type="ARBA" id="ARBA00001231"/>
    </source>
</evidence>
<comment type="catalytic activity">
    <reaction evidence="1">
        <text>Hydrolysis of terminal non-reducing N-acetyl-D-hexosamine residues in N-acetyl-beta-D-hexosaminides.</text>
        <dbReference type="EC" id="3.2.1.52"/>
    </reaction>
</comment>
<keyword evidence="4" id="KW-0378">Hydrolase</keyword>
<dbReference type="Pfam" id="PF00144">
    <property type="entry name" value="Beta-lactamase"/>
    <property type="match status" value="1"/>
</dbReference>
<dbReference type="InterPro" id="IPR001764">
    <property type="entry name" value="Glyco_hydro_3_N"/>
</dbReference>
<dbReference type="Proteomes" id="UP000002875">
    <property type="component" value="Chromosome"/>
</dbReference>
<evidence type="ECO:0000256" key="4">
    <source>
        <dbReference type="ARBA" id="ARBA00022801"/>
    </source>
</evidence>
<dbReference type="Gene3D" id="3.40.710.10">
    <property type="entry name" value="DD-peptidase/beta-lactamase superfamily"/>
    <property type="match status" value="1"/>
</dbReference>
<evidence type="ECO:0000259" key="7">
    <source>
        <dbReference type="Pfam" id="PF00933"/>
    </source>
</evidence>
<dbReference type="SUPFAM" id="SSF52279">
    <property type="entry name" value="Beta-D-glucan exohydrolase, C-terminal domain"/>
    <property type="match status" value="1"/>
</dbReference>
<evidence type="ECO:0000259" key="6">
    <source>
        <dbReference type="Pfam" id="PF00144"/>
    </source>
</evidence>
<name>A0ABN4AKG5_EMTOG</name>
<dbReference type="InterPro" id="IPR036962">
    <property type="entry name" value="Glyco_hydro_3_N_sf"/>
</dbReference>
<dbReference type="SUPFAM" id="SSF56601">
    <property type="entry name" value="beta-lactamase/transpeptidase-like"/>
    <property type="match status" value="1"/>
</dbReference>
<comment type="similarity">
    <text evidence="2">Belongs to the glycosyl hydrolase 3 family.</text>
</comment>
<evidence type="ECO:0000313" key="8">
    <source>
        <dbReference type="EMBL" id="AFK02523.1"/>
    </source>
</evidence>
<keyword evidence="5" id="KW-0326">Glycosidase</keyword>
<accession>A0ABN4AKG5</accession>
<dbReference type="Pfam" id="PF00933">
    <property type="entry name" value="Glyco_hydro_3"/>
    <property type="match status" value="1"/>
</dbReference>
<sequence length="982" mass="109722">MLYKTRKILLLAIIGSFYAFLTSFISPQKTPIDFLTRQERWADSLLSTMSLDEKVGQLFMIATFSNRTETYYQQVENNIATYHLGGLIFFQGGPYRQARLTNRYQQISRIPLLIGIDAEWGLGMRLDSVIEFPKQITLGAIQDNTYIEKFGEEVGRQCKRLGIHVNFAPSVDVNTNPKNPIINYRSFGELQDNVAEKGAMYIKGMKKYHVMGSAKHFPGHGDTDQDSHRTLPWVSQTLSRLNDIELMPFRRLIADSVAMVMTGHLFVPALESKTNTPTSISRKVVTEIIKEQMGFQGITVTDALNMRGITAGLQAGEPELLAFLAGNDILLQSGNLPAAFNRIKAAVESGQIQMTDLDARVKKILKAKFWSGLNNYKPIEMAGLGTDLNSAQAQDLKAELFEQAVTIIKNQDNLLPFVNLDTTSFASVAISAESGNEFQKMLSQYANFKHFAIPYKPAADKDVAWVLEEASKYKVVVVSVHDMNSRADRNYGVSPATISFINQLRNKTKVVVVGFGNPYGMKLYDGVPNLVCGYEDEIASQRVVPQVLFGALPAKGKLPVSVTYEQKVGNGIQTERIGRVSFGPPERVGMNSKKLDEIEQIVQQGISNRAFPGCQVLVARQGKVVYSKNFGTLRYGVYEPVNDQTLYDIASMTKVSATLQAVMLLNERGAIDLNEKASTYLPELKQTNKEAMLVSDILMHQAGLVAFIPFWEKTKTGPTFKADYYSFAKDSLNLQVADNLFIKPAIRDSVWRWVQQSKLINIYDKSGGYRYTYSDLGLIILQKMVERITNQPLEEFVEQNVYEPLGMTSTLYNPLSRFPKANIAPTEQDAIFRASQIQGTVHDPNAALLGGVAGHAGLFSNVNDLVKLYQMNLQKGYYGGRQIFFSTTVPHFARNYTQRSHRGLGWDKPEVGDDKPVVASDASPKTFGHTGFTGTAVWVDPERELVFIFLSNRVYQSSANNKINTLKIRKRIHEIINASIVQ</sequence>
<dbReference type="InterPro" id="IPR001466">
    <property type="entry name" value="Beta-lactam-related"/>
</dbReference>
<reference evidence="8 9" key="1">
    <citation type="submission" date="2011-07" db="EMBL/GenBank/DDBJ databases">
        <title>The complete genome of chromosome of Emticicia oligotrophica DSM 17448.</title>
        <authorList>
            <consortium name="US DOE Joint Genome Institute (JGI-PGF)"/>
            <person name="Lucas S."/>
            <person name="Han J."/>
            <person name="Lapidus A."/>
            <person name="Bruce D."/>
            <person name="Goodwin L."/>
            <person name="Pitluck S."/>
            <person name="Peters L."/>
            <person name="Kyrpides N."/>
            <person name="Mavromatis K."/>
            <person name="Ivanova N."/>
            <person name="Ovchinnikova G."/>
            <person name="Teshima H."/>
            <person name="Detter J.C."/>
            <person name="Tapia R."/>
            <person name="Han C."/>
            <person name="Land M."/>
            <person name="Hauser L."/>
            <person name="Markowitz V."/>
            <person name="Cheng J.-F."/>
            <person name="Hugenholtz P."/>
            <person name="Woyke T."/>
            <person name="Wu D."/>
            <person name="Tindall B."/>
            <person name="Pomrenke H."/>
            <person name="Brambilla E."/>
            <person name="Klenk H.-P."/>
            <person name="Eisen J.A."/>
        </authorList>
    </citation>
    <scope>NUCLEOTIDE SEQUENCE [LARGE SCALE GENOMIC DNA]</scope>
    <source>
        <strain evidence="8 9">DSM 17448</strain>
    </source>
</reference>
<organism evidence="8 9">
    <name type="scientific">Emticicia oligotrophica (strain DSM 17448 / CIP 109782 / MTCC 6937 / GPTSA100-15)</name>
    <dbReference type="NCBI Taxonomy" id="929562"/>
    <lineage>
        <taxon>Bacteria</taxon>
        <taxon>Pseudomonadati</taxon>
        <taxon>Bacteroidota</taxon>
        <taxon>Cytophagia</taxon>
        <taxon>Cytophagales</taxon>
        <taxon>Leadbetterellaceae</taxon>
        <taxon>Emticicia</taxon>
    </lineage>
</organism>
<dbReference type="Gene3D" id="3.20.20.300">
    <property type="entry name" value="Glycoside hydrolase, family 3, N-terminal domain"/>
    <property type="match status" value="1"/>
</dbReference>
<dbReference type="EC" id="3.2.1.52" evidence="3"/>
<proteinExistence type="inferred from homology"/>
<gene>
    <name evidence="8" type="ordered locus">Emtol_1374</name>
</gene>